<name>A0A3N1KRS7_9PROT</name>
<dbReference type="Proteomes" id="UP000278222">
    <property type="component" value="Unassembled WGS sequence"/>
</dbReference>
<dbReference type="CDD" id="cd05233">
    <property type="entry name" value="SDR_c"/>
    <property type="match status" value="1"/>
</dbReference>
<dbReference type="AlphaFoldDB" id="A0A3N1KRS7"/>
<organism evidence="4 5">
    <name type="scientific">Stella humosa</name>
    <dbReference type="NCBI Taxonomy" id="94"/>
    <lineage>
        <taxon>Bacteria</taxon>
        <taxon>Pseudomonadati</taxon>
        <taxon>Pseudomonadota</taxon>
        <taxon>Alphaproteobacteria</taxon>
        <taxon>Rhodospirillales</taxon>
        <taxon>Stellaceae</taxon>
        <taxon>Stella</taxon>
    </lineage>
</organism>
<dbReference type="RefSeq" id="WP_123695587.1">
    <property type="nucleotide sequence ID" value="NZ_AP019700.1"/>
</dbReference>
<keyword evidence="3" id="KW-0520">NAD</keyword>
<evidence type="ECO:0000256" key="3">
    <source>
        <dbReference type="ARBA" id="ARBA00023027"/>
    </source>
</evidence>
<reference evidence="4 5" key="1">
    <citation type="submission" date="2018-11" db="EMBL/GenBank/DDBJ databases">
        <title>Genomic Encyclopedia of Type Strains, Phase IV (KMG-IV): sequencing the most valuable type-strain genomes for metagenomic binning, comparative biology and taxonomic classification.</title>
        <authorList>
            <person name="Goeker M."/>
        </authorList>
    </citation>
    <scope>NUCLEOTIDE SEQUENCE [LARGE SCALE GENOMIC DNA]</scope>
    <source>
        <strain evidence="4 5">DSM 5900</strain>
    </source>
</reference>
<dbReference type="FunFam" id="3.40.50.720:FF:000084">
    <property type="entry name" value="Short-chain dehydrogenase reductase"/>
    <property type="match status" value="1"/>
</dbReference>
<dbReference type="EMBL" id="RJKX01000019">
    <property type="protein sequence ID" value="ROP81080.1"/>
    <property type="molecule type" value="Genomic_DNA"/>
</dbReference>
<dbReference type="InterPro" id="IPR020904">
    <property type="entry name" value="Sc_DH/Rdtase_CS"/>
</dbReference>
<dbReference type="Pfam" id="PF13561">
    <property type="entry name" value="adh_short_C2"/>
    <property type="match status" value="1"/>
</dbReference>
<proteinExistence type="inferred from homology"/>
<evidence type="ECO:0000256" key="2">
    <source>
        <dbReference type="ARBA" id="ARBA00023002"/>
    </source>
</evidence>
<comment type="caution">
    <text evidence="4">The sequence shown here is derived from an EMBL/GenBank/DDBJ whole genome shotgun (WGS) entry which is preliminary data.</text>
</comment>
<gene>
    <name evidence="4" type="ORF">EDC65_5415</name>
</gene>
<protein>
    <submittedName>
        <fullName evidence="4">NADP-dependent 3-hydroxy acid dehydrogenase YdfG</fullName>
    </submittedName>
</protein>
<accession>A0A3N1KRS7</accession>
<dbReference type="PRINTS" id="PR00081">
    <property type="entry name" value="GDHRDH"/>
</dbReference>
<evidence type="ECO:0000256" key="1">
    <source>
        <dbReference type="ARBA" id="ARBA00006484"/>
    </source>
</evidence>
<dbReference type="InterPro" id="IPR002347">
    <property type="entry name" value="SDR_fam"/>
</dbReference>
<dbReference type="PANTHER" id="PTHR43477:SF4">
    <property type="entry name" value="DEHYDROGENASE_REDUCTASE SDR FAMILY MEMBER 6"/>
    <property type="match status" value="1"/>
</dbReference>
<evidence type="ECO:0000313" key="4">
    <source>
        <dbReference type="EMBL" id="ROP81080.1"/>
    </source>
</evidence>
<dbReference type="GO" id="GO:0016491">
    <property type="term" value="F:oxidoreductase activity"/>
    <property type="evidence" value="ECO:0007669"/>
    <property type="project" value="UniProtKB-KW"/>
</dbReference>
<dbReference type="OrthoDB" id="7375193at2"/>
<dbReference type="PRINTS" id="PR00080">
    <property type="entry name" value="SDRFAMILY"/>
</dbReference>
<dbReference type="InterPro" id="IPR036291">
    <property type="entry name" value="NAD(P)-bd_dom_sf"/>
</dbReference>
<dbReference type="Gene3D" id="3.40.50.720">
    <property type="entry name" value="NAD(P)-binding Rossmann-like Domain"/>
    <property type="match status" value="1"/>
</dbReference>
<comment type="similarity">
    <text evidence="1">Belongs to the short-chain dehydrogenases/reductases (SDR) family.</text>
</comment>
<dbReference type="PROSITE" id="PS00061">
    <property type="entry name" value="ADH_SHORT"/>
    <property type="match status" value="1"/>
</dbReference>
<sequence>MSGRLAGKVVVITGAGSIAAGWGIGKATAVACARAGARVVAADIDAAAAAETARLVTEEGGEALAATVDVADAGSVEALAELAMARFGRVDVVHNNVGIGKVGGPLDTAIEDWDRVHRTNVTALLIAAKAFLPGMRERRSGVFLTTSSIAGWRYVGFPHLAYSVTKAAATHFTRMIAAQYAAEGIRAVTIVPGLMDTPRIRLTVARAFPDMPFEDLRAQRDAQVPMGTMGDGWDVAHAVVFLASDEARYITGTELVIDGGLSLTVSGG</sequence>
<dbReference type="SUPFAM" id="SSF51735">
    <property type="entry name" value="NAD(P)-binding Rossmann-fold domains"/>
    <property type="match status" value="1"/>
</dbReference>
<dbReference type="PANTHER" id="PTHR43477">
    <property type="entry name" value="DIHYDROANTICAPSIN 7-DEHYDROGENASE"/>
    <property type="match status" value="1"/>
</dbReference>
<evidence type="ECO:0000313" key="5">
    <source>
        <dbReference type="Proteomes" id="UP000278222"/>
    </source>
</evidence>
<keyword evidence="5" id="KW-1185">Reference proteome</keyword>
<dbReference type="InterPro" id="IPR051122">
    <property type="entry name" value="SDR_DHRS6-like"/>
</dbReference>
<keyword evidence="2" id="KW-0560">Oxidoreductase</keyword>